<evidence type="ECO:0000313" key="3">
    <source>
        <dbReference type="Proteomes" id="UP001283361"/>
    </source>
</evidence>
<feature type="compositionally biased region" description="Polar residues" evidence="1">
    <location>
        <begin position="1"/>
        <end position="11"/>
    </location>
</feature>
<protein>
    <submittedName>
        <fullName evidence="2">Uncharacterized protein</fullName>
    </submittedName>
</protein>
<accession>A0AAE0Y8T5</accession>
<sequence>MTSLTIRSQRTARPWRGRPLASESMRGPGGIQWRIQRHSARSMEEEREGDNRDARRNLLSNSARKMNESFLRGRIPQPEIFISSRRLTPSRPTRSFLV</sequence>
<dbReference type="Proteomes" id="UP001283361">
    <property type="component" value="Unassembled WGS sequence"/>
</dbReference>
<proteinExistence type="predicted"/>
<dbReference type="AlphaFoldDB" id="A0AAE0Y8T5"/>
<dbReference type="EMBL" id="JAWDGP010006684">
    <property type="protein sequence ID" value="KAK3736870.1"/>
    <property type="molecule type" value="Genomic_DNA"/>
</dbReference>
<gene>
    <name evidence="2" type="ORF">RRG08_000617</name>
</gene>
<feature type="compositionally biased region" description="Basic and acidic residues" evidence="1">
    <location>
        <begin position="41"/>
        <end position="56"/>
    </location>
</feature>
<organism evidence="2 3">
    <name type="scientific">Elysia crispata</name>
    <name type="common">lettuce slug</name>
    <dbReference type="NCBI Taxonomy" id="231223"/>
    <lineage>
        <taxon>Eukaryota</taxon>
        <taxon>Metazoa</taxon>
        <taxon>Spiralia</taxon>
        <taxon>Lophotrochozoa</taxon>
        <taxon>Mollusca</taxon>
        <taxon>Gastropoda</taxon>
        <taxon>Heterobranchia</taxon>
        <taxon>Euthyneura</taxon>
        <taxon>Panpulmonata</taxon>
        <taxon>Sacoglossa</taxon>
        <taxon>Placobranchoidea</taxon>
        <taxon>Plakobranchidae</taxon>
        <taxon>Elysia</taxon>
    </lineage>
</organism>
<evidence type="ECO:0000256" key="1">
    <source>
        <dbReference type="SAM" id="MobiDB-lite"/>
    </source>
</evidence>
<feature type="region of interest" description="Disordered" evidence="1">
    <location>
        <begin position="1"/>
        <end position="71"/>
    </location>
</feature>
<evidence type="ECO:0000313" key="2">
    <source>
        <dbReference type="EMBL" id="KAK3736870.1"/>
    </source>
</evidence>
<comment type="caution">
    <text evidence="2">The sequence shown here is derived from an EMBL/GenBank/DDBJ whole genome shotgun (WGS) entry which is preliminary data.</text>
</comment>
<reference evidence="2" key="1">
    <citation type="journal article" date="2023" name="G3 (Bethesda)">
        <title>A reference genome for the long-term kleptoplast-retaining sea slug Elysia crispata morphotype clarki.</title>
        <authorList>
            <person name="Eastman K.E."/>
            <person name="Pendleton A.L."/>
            <person name="Shaikh M.A."/>
            <person name="Suttiyut T."/>
            <person name="Ogas R."/>
            <person name="Tomko P."/>
            <person name="Gavelis G."/>
            <person name="Widhalm J.R."/>
            <person name="Wisecaver J.H."/>
        </authorList>
    </citation>
    <scope>NUCLEOTIDE SEQUENCE</scope>
    <source>
        <strain evidence="2">ECLA1</strain>
    </source>
</reference>
<keyword evidence="3" id="KW-1185">Reference proteome</keyword>
<name>A0AAE0Y8T5_9GAST</name>